<dbReference type="InterPro" id="IPR053149">
    <property type="entry name" value="TPK"/>
</dbReference>
<dbReference type="Proteomes" id="UP000094463">
    <property type="component" value="Chromosome"/>
</dbReference>
<dbReference type="GO" id="GO:0005524">
    <property type="term" value="F:ATP binding"/>
    <property type="evidence" value="ECO:0007669"/>
    <property type="project" value="UniProtKB-KW"/>
</dbReference>
<dbReference type="PANTHER" id="PTHR41299">
    <property type="entry name" value="THIAMINE PYROPHOSPHOKINASE"/>
    <property type="match status" value="1"/>
</dbReference>
<evidence type="ECO:0000256" key="3">
    <source>
        <dbReference type="ARBA" id="ARBA00022777"/>
    </source>
</evidence>
<keyword evidence="1 7" id="KW-0808">Transferase</keyword>
<dbReference type="EMBL" id="CP012502">
    <property type="protein sequence ID" value="AOM83232.1"/>
    <property type="molecule type" value="Genomic_DNA"/>
</dbReference>
<dbReference type="NCBIfam" id="TIGR01378">
    <property type="entry name" value="thi_PPkinase"/>
    <property type="match status" value="1"/>
</dbReference>
<organism evidence="7 8">
    <name type="scientific">Salisediminibacterium beveridgei</name>
    <dbReference type="NCBI Taxonomy" id="632773"/>
    <lineage>
        <taxon>Bacteria</taxon>
        <taxon>Bacillati</taxon>
        <taxon>Bacillota</taxon>
        <taxon>Bacilli</taxon>
        <taxon>Bacillales</taxon>
        <taxon>Bacillaceae</taxon>
        <taxon>Salisediminibacterium</taxon>
    </lineage>
</organism>
<evidence type="ECO:0000256" key="4">
    <source>
        <dbReference type="ARBA" id="ARBA00022840"/>
    </source>
</evidence>
<dbReference type="InterPro" id="IPR006282">
    <property type="entry name" value="Thi_PPkinase"/>
</dbReference>
<keyword evidence="4" id="KW-0067">ATP-binding</keyword>
<dbReference type="GO" id="GO:0016301">
    <property type="term" value="F:kinase activity"/>
    <property type="evidence" value="ECO:0007669"/>
    <property type="project" value="UniProtKB-KW"/>
</dbReference>
<feature type="domain" description="Thiamin pyrophosphokinase thiamin-binding" evidence="6">
    <location>
        <begin position="146"/>
        <end position="210"/>
    </location>
</feature>
<evidence type="ECO:0000256" key="1">
    <source>
        <dbReference type="ARBA" id="ARBA00022679"/>
    </source>
</evidence>
<evidence type="ECO:0000313" key="7">
    <source>
        <dbReference type="EMBL" id="AOM83232.1"/>
    </source>
</evidence>
<accession>A0A1D7QW49</accession>
<dbReference type="InterPro" id="IPR036759">
    <property type="entry name" value="TPK_catalytic_sf"/>
</dbReference>
<dbReference type="Pfam" id="PF04263">
    <property type="entry name" value="TPK_catalytic"/>
    <property type="match status" value="1"/>
</dbReference>
<protein>
    <recommendedName>
        <fullName evidence="5">Thiamine diphosphokinase</fullName>
        <ecNumber evidence="5">2.7.6.2</ecNumber>
    </recommendedName>
</protein>
<dbReference type="GO" id="GO:0004788">
    <property type="term" value="F:thiamine diphosphokinase activity"/>
    <property type="evidence" value="ECO:0007669"/>
    <property type="project" value="UniProtKB-UniRule"/>
</dbReference>
<dbReference type="SUPFAM" id="SSF63999">
    <property type="entry name" value="Thiamin pyrophosphokinase, catalytic domain"/>
    <property type="match status" value="1"/>
</dbReference>
<dbReference type="PATRIC" id="fig|632773.3.peg.1960"/>
<dbReference type="InterPro" id="IPR007373">
    <property type="entry name" value="Thiamin_PyroPKinase_B1-bd"/>
</dbReference>
<dbReference type="CDD" id="cd07995">
    <property type="entry name" value="TPK"/>
    <property type="match status" value="1"/>
</dbReference>
<dbReference type="AlphaFoldDB" id="A0A1D7QW49"/>
<dbReference type="GO" id="GO:0006772">
    <property type="term" value="P:thiamine metabolic process"/>
    <property type="evidence" value="ECO:0007669"/>
    <property type="project" value="UniProtKB-UniRule"/>
</dbReference>
<dbReference type="KEGG" id="bbev:BBEV_1871"/>
<keyword evidence="8" id="KW-1185">Reference proteome</keyword>
<dbReference type="Gene3D" id="3.40.50.10240">
    <property type="entry name" value="Thiamin pyrophosphokinase, catalytic domain"/>
    <property type="match status" value="1"/>
</dbReference>
<evidence type="ECO:0000256" key="2">
    <source>
        <dbReference type="ARBA" id="ARBA00022741"/>
    </source>
</evidence>
<evidence type="ECO:0000313" key="8">
    <source>
        <dbReference type="Proteomes" id="UP000094463"/>
    </source>
</evidence>
<dbReference type="GO" id="GO:0030975">
    <property type="term" value="F:thiamine binding"/>
    <property type="evidence" value="ECO:0007669"/>
    <property type="project" value="InterPro"/>
</dbReference>
<evidence type="ECO:0000256" key="5">
    <source>
        <dbReference type="NCBIfam" id="TIGR01378"/>
    </source>
</evidence>
<dbReference type="Pfam" id="PF04265">
    <property type="entry name" value="TPK_B1_binding"/>
    <property type="match status" value="1"/>
</dbReference>
<keyword evidence="3 7" id="KW-0418">Kinase</keyword>
<dbReference type="PANTHER" id="PTHR41299:SF1">
    <property type="entry name" value="THIAMINE PYROPHOSPHOKINASE"/>
    <property type="match status" value="1"/>
</dbReference>
<dbReference type="STRING" id="632773.BBEV_1871"/>
<name>A0A1D7QW49_9BACI</name>
<dbReference type="GO" id="GO:0009229">
    <property type="term" value="P:thiamine diphosphate biosynthetic process"/>
    <property type="evidence" value="ECO:0007669"/>
    <property type="project" value="InterPro"/>
</dbReference>
<sequence>MSNHVVIWAGGPEALFPSEKILHQLKQDTDVWIGADMGAKHIIDRGISPCLAVGDFDSVDLDGRERIMKGSQAVAIHPVEKDETDLEIAIAEAMKRDAGRLTFLGVTGGRMDHQMMTMQLMEKVAHQGIAVELYEQSGRVWIWPPGYYQLQELESAYVSFLPVTERVEGLSLKGFKYDAHHISLLRASSLCVSNEQVKDVAEVTFHTGLLYGVTASD</sequence>
<dbReference type="EC" id="2.7.6.2" evidence="5"/>
<dbReference type="SMART" id="SM00983">
    <property type="entry name" value="TPK_B1_binding"/>
    <property type="match status" value="1"/>
</dbReference>
<dbReference type="InterPro" id="IPR007371">
    <property type="entry name" value="TPK_catalytic"/>
</dbReference>
<dbReference type="RefSeq" id="WP_069365238.1">
    <property type="nucleotide sequence ID" value="NZ_CP012502.1"/>
</dbReference>
<dbReference type="SUPFAM" id="SSF63862">
    <property type="entry name" value="Thiamin pyrophosphokinase, substrate-binding domain"/>
    <property type="match status" value="1"/>
</dbReference>
<reference evidence="7 8" key="1">
    <citation type="submission" date="2015-08" db="EMBL/GenBank/DDBJ databases">
        <title>The complete genome sequence of Bacillus beveridgei MLTeJB.</title>
        <authorList>
            <person name="Hanson T.E."/>
            <person name="Mesa C."/>
            <person name="Basesman S.M."/>
            <person name="Oremland R.S."/>
        </authorList>
    </citation>
    <scope>NUCLEOTIDE SEQUENCE [LARGE SCALE GENOMIC DNA]</scope>
    <source>
        <strain evidence="7 8">MLTeJB</strain>
    </source>
</reference>
<gene>
    <name evidence="7" type="primary">thiN</name>
    <name evidence="7" type="ORF">BBEV_1871</name>
</gene>
<evidence type="ECO:0000259" key="6">
    <source>
        <dbReference type="SMART" id="SM00983"/>
    </source>
</evidence>
<dbReference type="InterPro" id="IPR036371">
    <property type="entry name" value="TPK_B1-bd_sf"/>
</dbReference>
<keyword evidence="2" id="KW-0547">Nucleotide-binding</keyword>
<proteinExistence type="predicted"/>